<dbReference type="Pfam" id="PF00550">
    <property type="entry name" value="PP-binding"/>
    <property type="match status" value="1"/>
</dbReference>
<dbReference type="RefSeq" id="WP_004821267.1">
    <property type="nucleotide sequence ID" value="NZ_UGTH01000001.1"/>
</dbReference>
<sequence>MTFEELKNLICENFGTEMDQITEEANLQDDLGLDSLDAVELSMAIEENYNVEIPDEDFANFITVGDVFKYINSKN</sequence>
<comment type="similarity">
    <text evidence="7">Belongs to the acyl carrier protein (ACP) family.</text>
</comment>
<evidence type="ECO:0000256" key="7">
    <source>
        <dbReference type="HAMAP-Rule" id="MF_01217"/>
    </source>
</evidence>
<keyword evidence="4 7" id="KW-0276">Fatty acid metabolism</keyword>
<keyword evidence="3 7" id="KW-0597">Phosphoprotein</keyword>
<evidence type="ECO:0000256" key="6">
    <source>
        <dbReference type="ARBA" id="ARBA00023160"/>
    </source>
</evidence>
<feature type="domain" description="Carrier" evidence="10">
    <location>
        <begin position="1"/>
        <end position="75"/>
    </location>
</feature>
<dbReference type="GO" id="GO:0000036">
    <property type="term" value="F:acyl carrier activity"/>
    <property type="evidence" value="ECO:0007669"/>
    <property type="project" value="UniProtKB-UniRule"/>
</dbReference>
<dbReference type="InterPro" id="IPR006162">
    <property type="entry name" value="Ppantetheine_attach_site"/>
</dbReference>
<proteinExistence type="inferred from homology"/>
<dbReference type="PANTHER" id="PTHR20863:SF76">
    <property type="entry name" value="CARRIER DOMAIN-CONTAINING PROTEIN"/>
    <property type="match status" value="1"/>
</dbReference>
<evidence type="ECO:0000259" key="10">
    <source>
        <dbReference type="PROSITE" id="PS50075"/>
    </source>
</evidence>
<evidence type="ECO:0000313" key="11">
    <source>
        <dbReference type="EMBL" id="SUB75874.1"/>
    </source>
</evidence>
<dbReference type="Proteomes" id="UP000254777">
    <property type="component" value="Unassembled WGS sequence"/>
</dbReference>
<evidence type="ECO:0000313" key="12">
    <source>
        <dbReference type="Proteomes" id="UP000254777"/>
    </source>
</evidence>
<dbReference type="GO" id="GO:0005829">
    <property type="term" value="C:cytosol"/>
    <property type="evidence" value="ECO:0007669"/>
    <property type="project" value="TreeGrafter"/>
</dbReference>
<dbReference type="PANTHER" id="PTHR20863">
    <property type="entry name" value="ACYL CARRIER PROTEIN"/>
    <property type="match status" value="1"/>
</dbReference>
<dbReference type="NCBIfam" id="NF002148">
    <property type="entry name" value="PRK00982.1-2"/>
    <property type="match status" value="1"/>
</dbReference>
<keyword evidence="1 7" id="KW-0596">Phosphopantetheine</keyword>
<dbReference type="GO" id="GO:0016020">
    <property type="term" value="C:membrane"/>
    <property type="evidence" value="ECO:0007669"/>
    <property type="project" value="GOC"/>
</dbReference>
<comment type="subcellular location">
    <subcellularLocation>
        <location evidence="7">Cytoplasm</location>
    </subcellularLocation>
</comment>
<keyword evidence="6 7" id="KW-0275">Fatty acid biosynthesis</keyword>
<dbReference type="NCBIfam" id="NF002150">
    <property type="entry name" value="PRK00982.1-4"/>
    <property type="match status" value="1"/>
</dbReference>
<dbReference type="HAMAP" id="MF_01217">
    <property type="entry name" value="Acyl_carrier"/>
    <property type="match status" value="1"/>
</dbReference>
<gene>
    <name evidence="11" type="primary">acpP_1</name>
    <name evidence="7" type="synonym">acpP</name>
    <name evidence="11" type="ORF">NCTC11088_01678</name>
</gene>
<dbReference type="GO" id="GO:0000035">
    <property type="term" value="F:acyl binding"/>
    <property type="evidence" value="ECO:0007669"/>
    <property type="project" value="TreeGrafter"/>
</dbReference>
<evidence type="ECO:0000256" key="4">
    <source>
        <dbReference type="ARBA" id="ARBA00022832"/>
    </source>
</evidence>
<dbReference type="NCBIfam" id="TIGR00517">
    <property type="entry name" value="acyl_carrier"/>
    <property type="match status" value="1"/>
</dbReference>
<keyword evidence="5 7" id="KW-0443">Lipid metabolism</keyword>
<dbReference type="InterPro" id="IPR009081">
    <property type="entry name" value="PP-bd_ACP"/>
</dbReference>
<dbReference type="InterPro" id="IPR036736">
    <property type="entry name" value="ACP-like_sf"/>
</dbReference>
<comment type="PTM">
    <text evidence="7">4'-phosphopantetheine is transferred from CoA to a specific serine of apo-ACP by AcpS. This modification is essential for activity because fatty acids are bound in thioester linkage to the sulfhydryl of the prosthetic group.</text>
</comment>
<accession>A0A379DD52</accession>
<organism evidence="11 12">
    <name type="scientific">Peptoniphilus indolicus</name>
    <dbReference type="NCBI Taxonomy" id="33030"/>
    <lineage>
        <taxon>Bacteria</taxon>
        <taxon>Bacillati</taxon>
        <taxon>Bacillota</taxon>
        <taxon>Tissierellia</taxon>
        <taxon>Tissierellales</taxon>
        <taxon>Peptoniphilaceae</taxon>
        <taxon>Peptoniphilus</taxon>
    </lineage>
</organism>
<keyword evidence="2 7" id="KW-0444">Lipid biosynthesis</keyword>
<feature type="modified residue" description="O-(pantetheine 4'-phosphoryl)serine" evidence="7">
    <location>
        <position position="35"/>
    </location>
</feature>
<evidence type="ECO:0000256" key="1">
    <source>
        <dbReference type="ARBA" id="ARBA00022450"/>
    </source>
</evidence>
<evidence type="ECO:0000256" key="2">
    <source>
        <dbReference type="ARBA" id="ARBA00022516"/>
    </source>
</evidence>
<evidence type="ECO:0000256" key="5">
    <source>
        <dbReference type="ARBA" id="ARBA00023098"/>
    </source>
</evidence>
<dbReference type="Gene3D" id="1.10.1200.10">
    <property type="entry name" value="ACP-like"/>
    <property type="match status" value="1"/>
</dbReference>
<evidence type="ECO:0000256" key="9">
    <source>
        <dbReference type="RuleBase" id="RU003545"/>
    </source>
</evidence>
<dbReference type="AlphaFoldDB" id="A0A379DD52"/>
<keyword evidence="7" id="KW-0963">Cytoplasm</keyword>
<comment type="pathway">
    <text evidence="7 9">Lipid metabolism; fatty acid biosynthesis.</text>
</comment>
<name>A0A379DD52_9FIRM</name>
<dbReference type="InterPro" id="IPR003231">
    <property type="entry name" value="ACP"/>
</dbReference>
<dbReference type="PROSITE" id="PS50075">
    <property type="entry name" value="CARRIER"/>
    <property type="match status" value="1"/>
</dbReference>
<evidence type="ECO:0000256" key="3">
    <source>
        <dbReference type="ARBA" id="ARBA00022553"/>
    </source>
</evidence>
<comment type="PTM">
    <text evidence="9">4'-phosphopantetheine is transferred from CoA to a specific serine of apo-ACP by acpS.</text>
</comment>
<dbReference type="GO" id="GO:0009245">
    <property type="term" value="P:lipid A biosynthetic process"/>
    <property type="evidence" value="ECO:0007669"/>
    <property type="project" value="TreeGrafter"/>
</dbReference>
<dbReference type="PROSITE" id="PS00012">
    <property type="entry name" value="PHOSPHOPANTETHEINE"/>
    <property type="match status" value="1"/>
</dbReference>
<dbReference type="UniPathway" id="UPA00094"/>
<dbReference type="EMBL" id="UGTH01000001">
    <property type="protein sequence ID" value="SUB75874.1"/>
    <property type="molecule type" value="Genomic_DNA"/>
</dbReference>
<reference evidence="11 12" key="1">
    <citation type="submission" date="2018-06" db="EMBL/GenBank/DDBJ databases">
        <authorList>
            <consortium name="Pathogen Informatics"/>
            <person name="Doyle S."/>
        </authorList>
    </citation>
    <scope>NUCLEOTIDE SEQUENCE [LARGE SCALE GENOMIC DNA]</scope>
    <source>
        <strain evidence="11 12">NCTC11088</strain>
    </source>
</reference>
<protein>
    <recommendedName>
        <fullName evidence="7 8">Acyl carrier protein</fullName>
        <shortName evidence="7">ACP</shortName>
    </recommendedName>
</protein>
<evidence type="ECO:0000256" key="8">
    <source>
        <dbReference type="NCBIfam" id="TIGR00517"/>
    </source>
</evidence>
<comment type="function">
    <text evidence="7 9">Carrier of the growing fatty acid chain in fatty acid biosynthesis.</text>
</comment>
<dbReference type="SUPFAM" id="SSF47336">
    <property type="entry name" value="ACP-like"/>
    <property type="match status" value="1"/>
</dbReference>